<dbReference type="SUPFAM" id="SSF46785">
    <property type="entry name" value="Winged helix' DNA-binding domain"/>
    <property type="match status" value="1"/>
</dbReference>
<dbReference type="RefSeq" id="WP_250869332.1">
    <property type="nucleotide sequence ID" value="NZ_JAGSOI010000094.1"/>
</dbReference>
<dbReference type="Gene3D" id="1.10.10.10">
    <property type="entry name" value="Winged helix-like DNA-binding domain superfamily/Winged helix DNA-binding domain"/>
    <property type="match status" value="1"/>
</dbReference>
<dbReference type="Pfam" id="PF14947">
    <property type="entry name" value="HTH_45"/>
    <property type="match status" value="1"/>
</dbReference>
<reference evidence="2" key="1">
    <citation type="journal article" date="2021" name="mSystems">
        <title>Bacteria and Archaea Synergistically Convert Glycine Betaine to Biogenic Methane in the Formosa Cold Seep of the South China Sea.</title>
        <authorList>
            <person name="Li L."/>
            <person name="Zhang W."/>
            <person name="Zhang S."/>
            <person name="Song L."/>
            <person name="Sun Q."/>
            <person name="Zhang H."/>
            <person name="Xiang H."/>
            <person name="Dong X."/>
        </authorList>
    </citation>
    <scope>NUCLEOTIDE SEQUENCE</scope>
    <source>
        <strain evidence="2">LLY</strain>
    </source>
</reference>
<dbReference type="Proteomes" id="UP001056766">
    <property type="component" value="Unassembled WGS sequence"/>
</dbReference>
<dbReference type="InterPro" id="IPR036388">
    <property type="entry name" value="WH-like_DNA-bd_sf"/>
</dbReference>
<dbReference type="InterPro" id="IPR038723">
    <property type="entry name" value="ArnR1-like_HTH"/>
</dbReference>
<dbReference type="EMBL" id="JAGSOI010000094">
    <property type="protein sequence ID" value="MCM1987940.1"/>
    <property type="molecule type" value="Genomic_DNA"/>
</dbReference>
<reference evidence="2" key="2">
    <citation type="submission" date="2021-04" db="EMBL/GenBank/DDBJ databases">
        <authorList>
            <person name="Dong X."/>
        </authorList>
    </citation>
    <scope>NUCLEOTIDE SEQUENCE</scope>
    <source>
        <strain evidence="2">LLY</strain>
    </source>
</reference>
<comment type="caution">
    <text evidence="2">The sequence shown here is derived from an EMBL/GenBank/DDBJ whole genome shotgun (WGS) entry which is preliminary data.</text>
</comment>
<keyword evidence="3" id="KW-1185">Reference proteome</keyword>
<name>A0A9E5DBT8_9EURY</name>
<protein>
    <submittedName>
        <fullName evidence="2">Transcriptional regulator</fullName>
    </submittedName>
</protein>
<organism evidence="2 3">
    <name type="scientific">Methanococcoides seepicolus</name>
    <dbReference type="NCBI Taxonomy" id="2828780"/>
    <lineage>
        <taxon>Archaea</taxon>
        <taxon>Methanobacteriati</taxon>
        <taxon>Methanobacteriota</taxon>
        <taxon>Stenosarchaea group</taxon>
        <taxon>Methanomicrobia</taxon>
        <taxon>Methanosarcinales</taxon>
        <taxon>Methanosarcinaceae</taxon>
        <taxon>Methanococcoides</taxon>
    </lineage>
</organism>
<evidence type="ECO:0000259" key="1">
    <source>
        <dbReference type="Pfam" id="PF14947"/>
    </source>
</evidence>
<feature type="domain" description="ArnR1-like winged helix-turn-helix" evidence="1">
    <location>
        <begin position="4"/>
        <end position="77"/>
    </location>
</feature>
<gene>
    <name evidence="2" type="ORF">KDK67_13325</name>
</gene>
<evidence type="ECO:0000313" key="2">
    <source>
        <dbReference type="EMBL" id="MCM1987940.1"/>
    </source>
</evidence>
<proteinExistence type="predicted"/>
<sequence length="84" mass="9691">MSTKRDKLEIMVDILKVLKGSEVTKTKVVYSANLNFKRADQYLDAMMRMKLVQKPSNKYIITETGNDYLKMMSEVNSIIIDQAL</sequence>
<accession>A0A9E5DBT8</accession>
<evidence type="ECO:0000313" key="3">
    <source>
        <dbReference type="Proteomes" id="UP001056766"/>
    </source>
</evidence>
<dbReference type="InterPro" id="IPR036390">
    <property type="entry name" value="WH_DNA-bd_sf"/>
</dbReference>
<dbReference type="AlphaFoldDB" id="A0A9E5DBT8"/>